<feature type="compositionally biased region" description="Basic and acidic residues" evidence="1">
    <location>
        <begin position="20"/>
        <end position="34"/>
    </location>
</feature>
<dbReference type="PANTHER" id="PTHR46333:SF3">
    <property type="entry name" value="KYPHOSCOLIOSIS PEPTIDASE"/>
    <property type="match status" value="1"/>
</dbReference>
<dbReference type="SMART" id="SM00460">
    <property type="entry name" value="TGc"/>
    <property type="match status" value="1"/>
</dbReference>
<dbReference type="InterPro" id="IPR002931">
    <property type="entry name" value="Transglutaminase-like"/>
</dbReference>
<dbReference type="GO" id="GO:0007517">
    <property type="term" value="P:muscle organ development"/>
    <property type="evidence" value="ECO:0007669"/>
    <property type="project" value="TreeGrafter"/>
</dbReference>
<dbReference type="SUPFAM" id="SSF54001">
    <property type="entry name" value="Cysteine proteinases"/>
    <property type="match status" value="1"/>
</dbReference>
<dbReference type="InterPro" id="IPR056564">
    <property type="entry name" value="Ig-like_KY"/>
</dbReference>
<dbReference type="InterPro" id="IPR052557">
    <property type="entry name" value="CAP/Cytokinesis_protein"/>
</dbReference>
<dbReference type="Pfam" id="PF23265">
    <property type="entry name" value="Ig-like_KY"/>
    <property type="match status" value="6"/>
</dbReference>
<dbReference type="PANTHER" id="PTHR46333">
    <property type="entry name" value="CYTOKINESIS PROTEIN 3"/>
    <property type="match status" value="1"/>
</dbReference>
<evidence type="ECO:0000256" key="1">
    <source>
        <dbReference type="SAM" id="MobiDB-lite"/>
    </source>
</evidence>
<feature type="compositionally biased region" description="Polar residues" evidence="1">
    <location>
        <begin position="152"/>
        <end position="176"/>
    </location>
</feature>
<evidence type="ECO:0000313" key="3">
    <source>
        <dbReference type="EMBL" id="OCT81134.1"/>
    </source>
</evidence>
<protein>
    <recommendedName>
        <fullName evidence="2">Transglutaminase-like domain-containing protein</fullName>
    </recommendedName>
</protein>
<evidence type="ECO:0000313" key="4">
    <source>
        <dbReference type="Proteomes" id="UP000694892"/>
    </source>
</evidence>
<proteinExistence type="predicted"/>
<dbReference type="GO" id="GO:0005737">
    <property type="term" value="C:cytoplasm"/>
    <property type="evidence" value="ECO:0007669"/>
    <property type="project" value="TreeGrafter"/>
</dbReference>
<dbReference type="InterPro" id="IPR038765">
    <property type="entry name" value="Papain-like_cys_pep_sf"/>
</dbReference>
<feature type="region of interest" description="Disordered" evidence="1">
    <location>
        <begin position="152"/>
        <end position="180"/>
    </location>
</feature>
<evidence type="ECO:0000259" key="2">
    <source>
        <dbReference type="SMART" id="SM00460"/>
    </source>
</evidence>
<accession>A0A974CWD4</accession>
<sequence>MDIRQDSSSLRIDLLLIVHSQDKQTGGDKSEEPVPPRQGGHRRKDQLVSAERSDYDAQWAPAGSVGTKSNLSDRPNDRSPPDKNVGTLPTHDPKIMHTDEECKENCNKQDKVQVPFSVKPAPRKPHTSGQIISSYESQESHVRLEIHPKTSKPQLLNRPTVTGAPLSTNNGNSWDPTPQPSAKDFYAYPWDKSNLKSLAMNLKNFEKLDAYSVKVGKPSTVEQLVSSLLKMARTDLEKVRAIWTWICHHIEYDLDGMEDKSKRSGDPNQTLLTGKGACEGYAGLFENMCSRAGIQCLKIGGYSKGFCYKTGHTFSEEPNHAWNAVYLNKRWHLVDTTWGAGFANSSTNSFKFRYNEFYFLTHPALFIAEHFPDNQNWQLLQVPLSMKQFEGNLCRNSNFYNAGLTTSYPETLMVETVNGKATFSIEGHSPALFSFTLNKTEKPGIMTLTKNGMQLDVYPTVTGRHKLELYTKPFNPGKESYDKVVEYILHCGSVDTGFRIPKELEPIVGPSWLTEIKGFLQNLCSNPIISTQDGCCSVGFTLVKKATVLATLHSDNIKPGDENRYVLQTLRGNRVEFKVHLPQKGFYALKIHSSCGPLTFECFCNYLVVCTNPEVAWPPFPRQLQNPVGPTALMEKRGLLQPSQRDPIIYTSSSHCSLSFTLKEDIKILTSLLFDETPLTDHGGKRLVIQAQKGNHVEIQIHLPQAGAYILQIFANSKTSPTSFEYVCNYLICCSNKEAESPEGLVTAQSTLNSANTVDKNGFMRPSQQGQVIESPDGRCSLSFSLDREESCLATLHCDDSKWNKQMERRYIMYTQKHRHVEFYIQLPKSGSYELRIYVDNRSQPGSYEFVSGYLITCNNPDVAWPPFPNKLQNPVGPTALSEKKGLLQPSHTNPIIDSTEGRCSFSFTLKKEMGIFARLQSDDVNLTEEAERRHVLQVQRQNKVEFQVQLPQCGMYVLKIYTESEQGSYKFACNYLINCTNTKVTWPLLPVELSNPVGPSSFSEKKGLVRPSVLEPVIYTDDGCCSVSFGLNDSIDVVATLHADDITSEEVRRRHVFQVIKDGYVEFLTRLPKAGTYVLKICTKTKSDPGNMYDYTCNYLLCCSNPNVRWPFFPMRYNAWDCTYELLEPLNGILPANSPVQFKIKARGLAAVLVKGLNLCPLTLNSDGCWEGTCNTQGCQDIHVMLTNNLNKNYALVLSYKVNNTDSQGS</sequence>
<dbReference type="GO" id="GO:0007528">
    <property type="term" value="P:neuromuscular junction development"/>
    <property type="evidence" value="ECO:0007669"/>
    <property type="project" value="TreeGrafter"/>
</dbReference>
<dbReference type="OMA" id="VAWPPFP"/>
<reference evidence="4" key="1">
    <citation type="journal article" date="2016" name="Nature">
        <title>Genome evolution in the allotetraploid frog Xenopus laevis.</title>
        <authorList>
            <person name="Session A.M."/>
            <person name="Uno Y."/>
            <person name="Kwon T."/>
            <person name="Chapman J.A."/>
            <person name="Toyoda A."/>
            <person name="Takahashi S."/>
            <person name="Fukui A."/>
            <person name="Hikosaka A."/>
            <person name="Suzuki A."/>
            <person name="Kondo M."/>
            <person name="van Heeringen S.J."/>
            <person name="Quigley I."/>
            <person name="Heinz S."/>
            <person name="Ogino H."/>
            <person name="Ochi H."/>
            <person name="Hellsten U."/>
            <person name="Lyons J.B."/>
            <person name="Simakov O."/>
            <person name="Putnam N."/>
            <person name="Stites J."/>
            <person name="Kuroki Y."/>
            <person name="Tanaka T."/>
            <person name="Michiue T."/>
            <person name="Watanabe M."/>
            <person name="Bogdanovic O."/>
            <person name="Lister R."/>
            <person name="Georgiou G."/>
            <person name="Paranjpe S.S."/>
            <person name="van Kruijsbergen I."/>
            <person name="Shu S."/>
            <person name="Carlson J."/>
            <person name="Kinoshita T."/>
            <person name="Ohta Y."/>
            <person name="Mawaribuchi S."/>
            <person name="Jenkins J."/>
            <person name="Grimwood J."/>
            <person name="Schmutz J."/>
            <person name="Mitros T."/>
            <person name="Mozaffari S.V."/>
            <person name="Suzuki Y."/>
            <person name="Haramoto Y."/>
            <person name="Yamamoto T.S."/>
            <person name="Takagi C."/>
            <person name="Heald R."/>
            <person name="Miller K."/>
            <person name="Haudenschild C."/>
            <person name="Kitzman J."/>
            <person name="Nakayama T."/>
            <person name="Izutsu Y."/>
            <person name="Robert J."/>
            <person name="Fortriede J."/>
            <person name="Burns K."/>
            <person name="Lotay V."/>
            <person name="Karimi K."/>
            <person name="Yasuoka Y."/>
            <person name="Dichmann D.S."/>
            <person name="Flajnik M.F."/>
            <person name="Houston D.W."/>
            <person name="Shendure J."/>
            <person name="DuPasquier L."/>
            <person name="Vize P.D."/>
            <person name="Zorn A.M."/>
            <person name="Ito M."/>
            <person name="Marcotte E.M."/>
            <person name="Wallingford J.B."/>
            <person name="Ito Y."/>
            <person name="Asashima M."/>
            <person name="Ueno N."/>
            <person name="Matsuda Y."/>
            <person name="Veenstra G.J."/>
            <person name="Fujiyama A."/>
            <person name="Harland R.M."/>
            <person name="Taira M."/>
            <person name="Rokhsar D.S."/>
        </authorList>
    </citation>
    <scope>NUCLEOTIDE SEQUENCE [LARGE SCALE GENOMIC DNA]</scope>
    <source>
        <strain evidence="4">J</strain>
    </source>
</reference>
<organism evidence="3 4">
    <name type="scientific">Xenopus laevis</name>
    <name type="common">African clawed frog</name>
    <dbReference type="NCBI Taxonomy" id="8355"/>
    <lineage>
        <taxon>Eukaryota</taxon>
        <taxon>Metazoa</taxon>
        <taxon>Chordata</taxon>
        <taxon>Craniata</taxon>
        <taxon>Vertebrata</taxon>
        <taxon>Euteleostomi</taxon>
        <taxon>Amphibia</taxon>
        <taxon>Batrachia</taxon>
        <taxon>Anura</taxon>
        <taxon>Pipoidea</taxon>
        <taxon>Pipidae</taxon>
        <taxon>Xenopodinae</taxon>
        <taxon>Xenopus</taxon>
        <taxon>Xenopus</taxon>
    </lineage>
</organism>
<dbReference type="EMBL" id="CM004474">
    <property type="protein sequence ID" value="OCT81134.1"/>
    <property type="molecule type" value="Genomic_DNA"/>
</dbReference>
<gene>
    <name evidence="3" type="ORF">XELAEV_18027947mg</name>
</gene>
<name>A0A974CWD4_XENLA</name>
<dbReference type="Pfam" id="PF01841">
    <property type="entry name" value="Transglut_core"/>
    <property type="match status" value="1"/>
</dbReference>
<dbReference type="Gene3D" id="3.10.620.30">
    <property type="match status" value="1"/>
</dbReference>
<feature type="domain" description="Transglutaminase-like" evidence="2">
    <location>
        <begin position="270"/>
        <end position="338"/>
    </location>
</feature>
<dbReference type="Proteomes" id="UP000694892">
    <property type="component" value="Chromosome 5L"/>
</dbReference>
<feature type="region of interest" description="Disordered" evidence="1">
    <location>
        <begin position="19"/>
        <end position="95"/>
    </location>
</feature>
<dbReference type="AlphaFoldDB" id="A0A974CWD4"/>